<proteinExistence type="predicted"/>
<name>A0A9J7AWY8_9PROT</name>
<gene>
    <name evidence="2" type="ORF">NUH88_09285</name>
</gene>
<dbReference type="InterPro" id="IPR050834">
    <property type="entry name" value="Glycosyltransf_2"/>
</dbReference>
<keyword evidence="3" id="KW-1185">Reference proteome</keyword>
<accession>A0A9J7AWY8</accession>
<dbReference type="PANTHER" id="PTHR43685:SF2">
    <property type="entry name" value="GLYCOSYLTRANSFERASE 2-LIKE DOMAIN-CONTAINING PROTEIN"/>
    <property type="match status" value="1"/>
</dbReference>
<sequence length="308" mass="35249">MSLTVSVYIPCFNAERTIGACIASLISQQRKPDEIILVDDGSTDRSVEIATRYPGVKLVKFPGNKGLATARNAGVRFSKGELIASIDSDCAADPRWLRILVEEMERDPDLCGVAGGVQETELGTIADRWRTYHMAQHYGQNRVDNPRFLYGANTLFRRHVLVRAGSYPAYLRTNAEDFQICKQIYKNVPNAKLRYIPSAYVNHLRRDTLRSLANTYWKYQTYLHWRRAVTYGTPRTFLDVNYQVFVLVSLAWGRQLVWDLKRGRLESVLVAMYLTCKLPWLQIREYFRHLTALKRVDGASSGTVSRDS</sequence>
<dbReference type="Pfam" id="PF00535">
    <property type="entry name" value="Glycos_transf_2"/>
    <property type="match status" value="1"/>
</dbReference>
<dbReference type="KEGG" id="naci:NUH88_09285"/>
<dbReference type="Proteomes" id="UP001060336">
    <property type="component" value="Chromosome"/>
</dbReference>
<dbReference type="Gene3D" id="3.90.550.10">
    <property type="entry name" value="Spore Coat Polysaccharide Biosynthesis Protein SpsA, Chain A"/>
    <property type="match status" value="1"/>
</dbReference>
<protein>
    <submittedName>
        <fullName evidence="2">Glycosyltransferase</fullName>
    </submittedName>
</protein>
<dbReference type="InterPro" id="IPR029044">
    <property type="entry name" value="Nucleotide-diphossugar_trans"/>
</dbReference>
<dbReference type="EMBL" id="CP102480">
    <property type="protein sequence ID" value="UUX51879.1"/>
    <property type="molecule type" value="Genomic_DNA"/>
</dbReference>
<evidence type="ECO:0000259" key="1">
    <source>
        <dbReference type="Pfam" id="PF00535"/>
    </source>
</evidence>
<organism evidence="2 3">
    <name type="scientific">Nisaea acidiphila</name>
    <dbReference type="NCBI Taxonomy" id="1862145"/>
    <lineage>
        <taxon>Bacteria</taxon>
        <taxon>Pseudomonadati</taxon>
        <taxon>Pseudomonadota</taxon>
        <taxon>Alphaproteobacteria</taxon>
        <taxon>Rhodospirillales</taxon>
        <taxon>Thalassobaculaceae</taxon>
        <taxon>Nisaea</taxon>
    </lineage>
</organism>
<evidence type="ECO:0000313" key="3">
    <source>
        <dbReference type="Proteomes" id="UP001060336"/>
    </source>
</evidence>
<dbReference type="PANTHER" id="PTHR43685">
    <property type="entry name" value="GLYCOSYLTRANSFERASE"/>
    <property type="match status" value="1"/>
</dbReference>
<evidence type="ECO:0000313" key="2">
    <source>
        <dbReference type="EMBL" id="UUX51879.1"/>
    </source>
</evidence>
<dbReference type="SUPFAM" id="SSF53448">
    <property type="entry name" value="Nucleotide-diphospho-sugar transferases"/>
    <property type="match status" value="1"/>
</dbReference>
<reference evidence="2" key="1">
    <citation type="submission" date="2022-08" db="EMBL/GenBank/DDBJ databases">
        <title>Nisaea acidiphila sp. nov., isolated from a marine algal debris and emended description of the genus Nisaea Urios et al. 2008.</title>
        <authorList>
            <person name="Kwon K."/>
        </authorList>
    </citation>
    <scope>NUCLEOTIDE SEQUENCE</scope>
    <source>
        <strain evidence="2">MEBiC11861</strain>
    </source>
</reference>
<dbReference type="InterPro" id="IPR001173">
    <property type="entry name" value="Glyco_trans_2-like"/>
</dbReference>
<dbReference type="RefSeq" id="WP_257771616.1">
    <property type="nucleotide sequence ID" value="NZ_CP102480.1"/>
</dbReference>
<feature type="domain" description="Glycosyltransferase 2-like" evidence="1">
    <location>
        <begin position="6"/>
        <end position="161"/>
    </location>
</feature>
<dbReference type="AlphaFoldDB" id="A0A9J7AWY8"/>